<evidence type="ECO:0000259" key="5">
    <source>
        <dbReference type="PROSITE" id="PS50075"/>
    </source>
</evidence>
<dbReference type="InterPro" id="IPR006162">
    <property type="entry name" value="Ppantetheine_attach_site"/>
</dbReference>
<dbReference type="InterPro" id="IPR036736">
    <property type="entry name" value="ACP-like_sf"/>
</dbReference>
<dbReference type="PROSITE" id="PS00012">
    <property type="entry name" value="PHOSPHOPANTETHEINE"/>
    <property type="match status" value="1"/>
</dbReference>
<dbReference type="SMART" id="SM00823">
    <property type="entry name" value="PKS_PP"/>
    <property type="match status" value="1"/>
</dbReference>
<keyword evidence="1" id="KW-0596">Phosphopantetheine</keyword>
<dbReference type="Pfam" id="PF00501">
    <property type="entry name" value="AMP-binding"/>
    <property type="match status" value="1"/>
</dbReference>
<dbReference type="InterPro" id="IPR051414">
    <property type="entry name" value="Adenylate-forming_Reductase"/>
</dbReference>
<reference evidence="6 7" key="1">
    <citation type="journal article" date="2025" name="Microbiol. Resour. Announc.">
        <title>Draft genome sequences for Neonectria magnoliae and Neonectria punicea, canker pathogens of Liriodendron tulipifera and Acer saccharum in West Virginia.</title>
        <authorList>
            <person name="Petronek H.M."/>
            <person name="Kasson M.T."/>
            <person name="Metheny A.M."/>
            <person name="Stauder C.M."/>
            <person name="Lovett B."/>
            <person name="Lynch S.C."/>
            <person name="Garnas J.R."/>
            <person name="Kasson L.R."/>
            <person name="Stajich J.E."/>
        </authorList>
    </citation>
    <scope>NUCLEOTIDE SEQUENCE [LARGE SCALE GENOMIC DNA]</scope>
    <source>
        <strain evidence="6 7">NRRL 64653</strain>
    </source>
</reference>
<dbReference type="Gene3D" id="1.10.1200.10">
    <property type="entry name" value="ACP-like"/>
    <property type="match status" value="1"/>
</dbReference>
<dbReference type="EMBL" id="JAZAVJ010000103">
    <property type="protein sequence ID" value="KAK7414427.1"/>
    <property type="molecule type" value="Genomic_DNA"/>
</dbReference>
<dbReference type="Gene3D" id="3.40.50.720">
    <property type="entry name" value="NAD(P)-binding Rossmann-like Domain"/>
    <property type="match status" value="1"/>
</dbReference>
<gene>
    <name evidence="6" type="ORF">QQX98_006705</name>
</gene>
<dbReference type="InterPro" id="IPR027417">
    <property type="entry name" value="P-loop_NTPase"/>
</dbReference>
<sequence length="1182" mass="128912">MANAEVLTPSHSSGRDLLGHGLDTELSATAATTTTPPTYSTRTVTELMAKRAREQPTAPILGYPSSGTEYVEYNFSQLGQFSNSAASVFAKTLPIRTSSSEKAKVVALLGPSTLDYVVAVLALSKLGFVILFLSPRLAVSAYEHLLETTGCEHVVVGEALTKIADHLQARRPSVTITGFVPQSMYEKPGSWTPPTLDLNEETHQTAWIIHSSGSTGPPKPIYQTHHAALRNCENNMNMEGFITLPLYHGHGVSSIFRAFTSAKKIYMMNAALPLTMPTLVEIMRAHKFDIFYAVPYALKLLAESDEGIGALAEMPVVMFGGSACPDALGNLLVDNGVNLVSHYGCTETGQLMTSFRPANDKAWNYVRVHDRLRRAGWPSKVDTNRDDRSYATKDLFVPHQTIEGAWKYVARRDDTIVLVNGEKMIPIAMEQAVRRHPLAREAIVFGTGRSQAGLLVFASDKAANMTTETVINTVWPTVTEQNAELPGYAQLSRAMVSVLPPGTDFPRTAKATIDIIEEAYRRFENQDGGGSPVLSLPEMKAYLLGKIRALFELDEALLTDNVDLFALGVDSLQSTLLRAEILKDVDLDGSSLPQNIVFEFPTIARLANALVGIRQNRDLNQEDVTQQMESLVSKHSQWPPRVSHQTATTEPAAAVVVTGATGSLGAHLVAQLANHPNVDLVPCLVRASSDGLAMHRVIESMRRRRVYNSLPREARLKLRFHSSDLANAKLGLSDPTHDSIRASVISVMHCAWSVNFDKHLSSFEDCVVGVYNLVSLCLGATRKRPATFNFCSSVSTVSQVKGTGTTSVPSFDKAHGMGYAQSKLVCEHIVQKAVQNAGITARIIRVGQITADTVNGIWNESEAIPLLLSTVKTLRILPTLDETHRWLLVNTVARAFADISLSDSPDLVFNVVNSTAFHWTGELLPKLREAGLEFAQVDQQEWLKQLRESDPDPSVNPTIKLLDFYVSKYGDGSRRTRRAPAYDTGNAQQVSSTLRAATALAPDLIKKMVDNFLRPMWATQEKSQQNKTNLLIVSGSKSSAKAAVAADLADNLKCCWINGDSLRDAVAISKTVNGIELLSLDHLIWLSAMKLRVLESVRSAQLLGVDKPVVLTCSTLESHHRAALRDVIGDGSVQTTFVKLESPETDFAAAESSITDEQDVLPVSTNAMTANQVAGLILSVVY</sequence>
<evidence type="ECO:0000313" key="7">
    <source>
        <dbReference type="Proteomes" id="UP001498476"/>
    </source>
</evidence>
<proteinExistence type="predicted"/>
<evidence type="ECO:0000256" key="1">
    <source>
        <dbReference type="ARBA" id="ARBA00022450"/>
    </source>
</evidence>
<dbReference type="Gene3D" id="3.40.50.12780">
    <property type="entry name" value="N-terminal domain of ligase-like"/>
    <property type="match status" value="1"/>
</dbReference>
<dbReference type="InterPro" id="IPR020806">
    <property type="entry name" value="PKS_PP-bd"/>
</dbReference>
<dbReference type="InterPro" id="IPR036291">
    <property type="entry name" value="NAD(P)-bd_dom_sf"/>
</dbReference>
<dbReference type="Proteomes" id="UP001498476">
    <property type="component" value="Unassembled WGS sequence"/>
</dbReference>
<dbReference type="SUPFAM" id="SSF47336">
    <property type="entry name" value="ACP-like"/>
    <property type="match status" value="1"/>
</dbReference>
<keyword evidence="7" id="KW-1185">Reference proteome</keyword>
<dbReference type="SUPFAM" id="SSF56801">
    <property type="entry name" value="Acetyl-CoA synthetase-like"/>
    <property type="match status" value="1"/>
</dbReference>
<dbReference type="Pfam" id="PF23562">
    <property type="entry name" value="AMP-binding_C_3"/>
    <property type="match status" value="1"/>
</dbReference>
<evidence type="ECO:0000313" key="6">
    <source>
        <dbReference type="EMBL" id="KAK7414427.1"/>
    </source>
</evidence>
<dbReference type="Pfam" id="PF07993">
    <property type="entry name" value="NAD_binding_4"/>
    <property type="match status" value="1"/>
</dbReference>
<accession>A0ABR1H0B2</accession>
<feature type="domain" description="Carrier" evidence="5">
    <location>
        <begin position="534"/>
        <end position="614"/>
    </location>
</feature>
<name>A0ABR1H0B2_9HYPO</name>
<comment type="caution">
    <text evidence="6">The sequence shown here is derived from an EMBL/GenBank/DDBJ whole genome shotgun (WGS) entry which is preliminary data.</text>
</comment>
<keyword evidence="3" id="KW-0521">NADP</keyword>
<dbReference type="PANTHER" id="PTHR43439">
    <property type="entry name" value="PHENYLACETATE-COENZYME A LIGASE"/>
    <property type="match status" value="1"/>
</dbReference>
<dbReference type="InterPro" id="IPR020845">
    <property type="entry name" value="AMP-binding_CS"/>
</dbReference>
<feature type="region of interest" description="Disordered" evidence="4">
    <location>
        <begin position="1"/>
        <end position="20"/>
    </location>
</feature>
<dbReference type="SUPFAM" id="SSF51735">
    <property type="entry name" value="NAD(P)-binding Rossmann-fold domains"/>
    <property type="match status" value="1"/>
</dbReference>
<protein>
    <recommendedName>
        <fullName evidence="5">Carrier domain-containing protein</fullName>
    </recommendedName>
</protein>
<evidence type="ECO:0000256" key="3">
    <source>
        <dbReference type="ARBA" id="ARBA00022857"/>
    </source>
</evidence>
<dbReference type="InterPro" id="IPR000873">
    <property type="entry name" value="AMP-dep_synth/lig_dom"/>
</dbReference>
<dbReference type="InterPro" id="IPR042099">
    <property type="entry name" value="ANL_N_sf"/>
</dbReference>
<dbReference type="Gene3D" id="3.40.50.300">
    <property type="entry name" value="P-loop containing nucleotide triphosphate hydrolases"/>
    <property type="match status" value="1"/>
</dbReference>
<dbReference type="InterPro" id="IPR009081">
    <property type="entry name" value="PP-bd_ACP"/>
</dbReference>
<dbReference type="InterPro" id="IPR013120">
    <property type="entry name" value="FAR_NAD-bd"/>
</dbReference>
<dbReference type="PROSITE" id="PS50075">
    <property type="entry name" value="CARRIER"/>
    <property type="match status" value="1"/>
</dbReference>
<organism evidence="6 7">
    <name type="scientific">Neonectria punicea</name>
    <dbReference type="NCBI Taxonomy" id="979145"/>
    <lineage>
        <taxon>Eukaryota</taxon>
        <taxon>Fungi</taxon>
        <taxon>Dikarya</taxon>
        <taxon>Ascomycota</taxon>
        <taxon>Pezizomycotina</taxon>
        <taxon>Sordariomycetes</taxon>
        <taxon>Hypocreomycetidae</taxon>
        <taxon>Hypocreales</taxon>
        <taxon>Nectriaceae</taxon>
        <taxon>Neonectria</taxon>
    </lineage>
</organism>
<evidence type="ECO:0000256" key="4">
    <source>
        <dbReference type="SAM" id="MobiDB-lite"/>
    </source>
</evidence>
<evidence type="ECO:0000256" key="2">
    <source>
        <dbReference type="ARBA" id="ARBA00022553"/>
    </source>
</evidence>
<dbReference type="PROSITE" id="PS00455">
    <property type="entry name" value="AMP_BINDING"/>
    <property type="match status" value="1"/>
</dbReference>
<dbReference type="PANTHER" id="PTHR43439:SF2">
    <property type="entry name" value="ENZYME, PUTATIVE (JCVI)-RELATED"/>
    <property type="match status" value="1"/>
</dbReference>
<keyword evidence="2" id="KW-0597">Phosphoprotein</keyword>
<dbReference type="Pfam" id="PF00550">
    <property type="entry name" value="PP-binding"/>
    <property type="match status" value="1"/>
</dbReference>